<accession>A0AAN7QY63</accession>
<dbReference type="AlphaFoldDB" id="A0AAN7QY63"/>
<sequence>MGCGCRKSAKIFSFLQAKPKFTISTSSSPSSTASSSSLYRHGFSGERSNYSLRYLLDAETAFKAPAMPPCKSHEKLAGWFAVAKDNKTCHVK</sequence>
<organism evidence="1 2">
    <name type="scientific">Trapa natans</name>
    <name type="common">Water chestnut</name>
    <dbReference type="NCBI Taxonomy" id="22666"/>
    <lineage>
        <taxon>Eukaryota</taxon>
        <taxon>Viridiplantae</taxon>
        <taxon>Streptophyta</taxon>
        <taxon>Embryophyta</taxon>
        <taxon>Tracheophyta</taxon>
        <taxon>Spermatophyta</taxon>
        <taxon>Magnoliopsida</taxon>
        <taxon>eudicotyledons</taxon>
        <taxon>Gunneridae</taxon>
        <taxon>Pentapetalae</taxon>
        <taxon>rosids</taxon>
        <taxon>malvids</taxon>
        <taxon>Myrtales</taxon>
        <taxon>Lythraceae</taxon>
        <taxon>Trapa</taxon>
    </lineage>
</organism>
<dbReference type="Proteomes" id="UP001346149">
    <property type="component" value="Unassembled WGS sequence"/>
</dbReference>
<keyword evidence="2" id="KW-1185">Reference proteome</keyword>
<evidence type="ECO:0000313" key="1">
    <source>
        <dbReference type="EMBL" id="KAK4783377.1"/>
    </source>
</evidence>
<dbReference type="EMBL" id="JAXQNO010000015">
    <property type="protein sequence ID" value="KAK4783377.1"/>
    <property type="molecule type" value="Genomic_DNA"/>
</dbReference>
<comment type="caution">
    <text evidence="1">The sequence shown here is derived from an EMBL/GenBank/DDBJ whole genome shotgun (WGS) entry which is preliminary data.</text>
</comment>
<reference evidence="1 2" key="1">
    <citation type="journal article" date="2023" name="Hortic Res">
        <title>Pangenome of water caltrop reveals structural variations and asymmetric subgenome divergence after allopolyploidization.</title>
        <authorList>
            <person name="Zhang X."/>
            <person name="Chen Y."/>
            <person name="Wang L."/>
            <person name="Yuan Y."/>
            <person name="Fang M."/>
            <person name="Shi L."/>
            <person name="Lu R."/>
            <person name="Comes H.P."/>
            <person name="Ma Y."/>
            <person name="Chen Y."/>
            <person name="Huang G."/>
            <person name="Zhou Y."/>
            <person name="Zheng Z."/>
            <person name="Qiu Y."/>
        </authorList>
    </citation>
    <scope>NUCLEOTIDE SEQUENCE [LARGE SCALE GENOMIC DNA]</scope>
    <source>
        <strain evidence="1">F231</strain>
    </source>
</reference>
<protein>
    <submittedName>
        <fullName evidence="1">Uncharacterized protein</fullName>
    </submittedName>
</protein>
<proteinExistence type="predicted"/>
<evidence type="ECO:0000313" key="2">
    <source>
        <dbReference type="Proteomes" id="UP001346149"/>
    </source>
</evidence>
<name>A0AAN7QY63_TRANT</name>
<gene>
    <name evidence="1" type="ORF">SAY86_007751</name>
</gene>